<proteinExistence type="predicted"/>
<dbReference type="PROSITE" id="PS51831">
    <property type="entry name" value="HD"/>
    <property type="match status" value="1"/>
</dbReference>
<evidence type="ECO:0000256" key="4">
    <source>
        <dbReference type="ARBA" id="ARBA00022801"/>
    </source>
</evidence>
<dbReference type="AlphaFoldDB" id="W4QHU4"/>
<dbReference type="Gene3D" id="1.10.3210.10">
    <property type="entry name" value="Hypothetical protein af1432"/>
    <property type="match status" value="1"/>
</dbReference>
<comment type="catalytic activity">
    <reaction evidence="6">
        <text>P(1),P(4)-bis(5'-adenosyl) tetraphosphate + H2O = 2 ADP + 2 H(+)</text>
        <dbReference type="Rhea" id="RHEA:24252"/>
        <dbReference type="ChEBI" id="CHEBI:15377"/>
        <dbReference type="ChEBI" id="CHEBI:15378"/>
        <dbReference type="ChEBI" id="CHEBI:58141"/>
        <dbReference type="ChEBI" id="CHEBI:456216"/>
        <dbReference type="EC" id="3.6.1.41"/>
    </reaction>
</comment>
<dbReference type="PANTHER" id="PTHR35795">
    <property type="entry name" value="SLR1885 PROTEIN"/>
    <property type="match status" value="1"/>
</dbReference>
<dbReference type="GO" id="GO:0008803">
    <property type="term" value="F:bis(5'-nucleosyl)-tetraphosphatase (symmetrical) activity"/>
    <property type="evidence" value="ECO:0007669"/>
    <property type="project" value="UniProtKB-EC"/>
</dbReference>
<dbReference type="CDD" id="cd00077">
    <property type="entry name" value="HDc"/>
    <property type="match status" value="1"/>
</dbReference>
<dbReference type="GO" id="GO:0046872">
    <property type="term" value="F:metal ion binding"/>
    <property type="evidence" value="ECO:0007669"/>
    <property type="project" value="UniProtKB-KW"/>
</dbReference>
<keyword evidence="9" id="KW-1185">Reference proteome</keyword>
<keyword evidence="5" id="KW-0408">Iron</keyword>
<dbReference type="Proteomes" id="UP000018895">
    <property type="component" value="Unassembled WGS sequence"/>
</dbReference>
<organism evidence="8 9">
    <name type="scientific">Halalkalibacter hemicellulosilyticusJCM 9152</name>
    <dbReference type="NCBI Taxonomy" id="1236971"/>
    <lineage>
        <taxon>Bacteria</taxon>
        <taxon>Bacillati</taxon>
        <taxon>Bacillota</taxon>
        <taxon>Bacilli</taxon>
        <taxon>Bacillales</taxon>
        <taxon>Bacillaceae</taxon>
        <taxon>Halalkalibacter</taxon>
    </lineage>
</organism>
<comment type="caution">
    <text evidence="8">The sequence shown here is derived from an EMBL/GenBank/DDBJ whole genome shotgun (WGS) entry which is preliminary data.</text>
</comment>
<dbReference type="EMBL" id="BAUU01000022">
    <property type="protein sequence ID" value="GAE31671.1"/>
    <property type="molecule type" value="Genomic_DNA"/>
</dbReference>
<dbReference type="SUPFAM" id="SSF109604">
    <property type="entry name" value="HD-domain/PDEase-like"/>
    <property type="match status" value="1"/>
</dbReference>
<dbReference type="InterPro" id="IPR005249">
    <property type="entry name" value="YqeK"/>
</dbReference>
<name>W4QHU4_9BACI</name>
<dbReference type="RefSeq" id="WP_035345649.1">
    <property type="nucleotide sequence ID" value="NZ_BAUU01000022.1"/>
</dbReference>
<dbReference type="NCBIfam" id="TIGR00488">
    <property type="entry name" value="bis(5'-nucleosyl)-tetraphosphatase (symmetrical) YqeK"/>
    <property type="match status" value="1"/>
</dbReference>
<dbReference type="GO" id="GO:0000166">
    <property type="term" value="F:nucleotide binding"/>
    <property type="evidence" value="ECO:0007669"/>
    <property type="project" value="UniProtKB-KW"/>
</dbReference>
<keyword evidence="2" id="KW-0479">Metal-binding</keyword>
<evidence type="ECO:0000313" key="8">
    <source>
        <dbReference type="EMBL" id="GAE31671.1"/>
    </source>
</evidence>
<evidence type="ECO:0000256" key="6">
    <source>
        <dbReference type="ARBA" id="ARBA00049417"/>
    </source>
</evidence>
<dbReference type="InterPro" id="IPR006674">
    <property type="entry name" value="HD_domain"/>
</dbReference>
<dbReference type="InterPro" id="IPR051094">
    <property type="entry name" value="Diverse_Catalytic_Enzymes"/>
</dbReference>
<evidence type="ECO:0000256" key="3">
    <source>
        <dbReference type="ARBA" id="ARBA00022741"/>
    </source>
</evidence>
<evidence type="ECO:0000256" key="2">
    <source>
        <dbReference type="ARBA" id="ARBA00022723"/>
    </source>
</evidence>
<sequence>MNREQALAIVKQHLTDHRYVHTLGVVESAVELARRFGADEGKAELAAILHDYAKFRNKDEMRTLIRDHLQDHTLLEYSSELLHAPCGAYYVKEEQGITDEDVLNAIRYHTTGRVGMNLLEKVVFLADYIEPNRQFPGVDVVREIAKVDLDEAIIQALENTITFLMKRRQLIYPETMATFNDLITKQKKEK</sequence>
<gene>
    <name evidence="8" type="ORF">JCM9152_3154</name>
</gene>
<keyword evidence="4 8" id="KW-0378">Hydrolase</keyword>
<dbReference type="SMART" id="SM00471">
    <property type="entry name" value="HDc"/>
    <property type="match status" value="1"/>
</dbReference>
<reference evidence="8" key="1">
    <citation type="journal article" date="2014" name="Genome Announc.">
        <title>Draft Genome Sequences of Three Alkaliphilic Bacillus Strains, Bacillus wakoensis JCM 9140T, Bacillus akibai JCM 9157T, and Bacillus hemicellulosilyticus JCM 9152T.</title>
        <authorList>
            <person name="Yuki M."/>
            <person name="Oshima K."/>
            <person name="Suda W."/>
            <person name="Oshida Y."/>
            <person name="Kitamura K."/>
            <person name="Iida T."/>
            <person name="Hattori M."/>
            <person name="Ohkuma M."/>
        </authorList>
    </citation>
    <scope>NUCLEOTIDE SEQUENCE [LARGE SCALE GENOMIC DNA]</scope>
    <source>
        <strain evidence="8">JCM 9152</strain>
    </source>
</reference>
<dbReference type="STRING" id="1236971.JCM9152_3154"/>
<keyword evidence="3" id="KW-0547">Nucleotide-binding</keyword>
<accession>W4QHU4</accession>
<evidence type="ECO:0000256" key="5">
    <source>
        <dbReference type="ARBA" id="ARBA00023004"/>
    </source>
</evidence>
<protein>
    <recommendedName>
        <fullName evidence="1">bis(5'-nucleosyl)-tetraphosphatase (symmetrical)</fullName>
        <ecNumber evidence="1">3.6.1.41</ecNumber>
    </recommendedName>
</protein>
<evidence type="ECO:0000259" key="7">
    <source>
        <dbReference type="PROSITE" id="PS51831"/>
    </source>
</evidence>
<dbReference type="EC" id="3.6.1.41" evidence="1"/>
<dbReference type="Pfam" id="PF01966">
    <property type="entry name" value="HD"/>
    <property type="match status" value="1"/>
</dbReference>
<dbReference type="OrthoDB" id="9782134at2"/>
<dbReference type="PANTHER" id="PTHR35795:SF1">
    <property type="entry name" value="BIS(5'-NUCLEOSYL)-TETRAPHOSPHATASE, SYMMETRICAL"/>
    <property type="match status" value="1"/>
</dbReference>
<evidence type="ECO:0000313" key="9">
    <source>
        <dbReference type="Proteomes" id="UP000018895"/>
    </source>
</evidence>
<evidence type="ECO:0000256" key="1">
    <source>
        <dbReference type="ARBA" id="ARBA00012506"/>
    </source>
</evidence>
<feature type="domain" description="HD" evidence="7">
    <location>
        <begin position="18"/>
        <end position="132"/>
    </location>
</feature>
<dbReference type="InterPro" id="IPR003607">
    <property type="entry name" value="HD/PDEase_dom"/>
</dbReference>